<name>A0A2T7DDG7_9POAL</name>
<reference evidence="2 3" key="1">
    <citation type="submission" date="2018-04" db="EMBL/GenBank/DDBJ databases">
        <title>WGS assembly of Panicum hallii var. hallii HAL2.</title>
        <authorList>
            <person name="Lovell J."/>
            <person name="Jenkins J."/>
            <person name="Lowry D."/>
            <person name="Mamidi S."/>
            <person name="Sreedasyam A."/>
            <person name="Weng X."/>
            <person name="Barry K."/>
            <person name="Bonette J."/>
            <person name="Campitelli B."/>
            <person name="Daum C."/>
            <person name="Gordon S."/>
            <person name="Gould B."/>
            <person name="Lipzen A."/>
            <person name="MacQueen A."/>
            <person name="Palacio-Mejia J."/>
            <person name="Plott C."/>
            <person name="Shakirov E."/>
            <person name="Shu S."/>
            <person name="Yoshinaga Y."/>
            <person name="Zane M."/>
            <person name="Rokhsar D."/>
            <person name="Grimwood J."/>
            <person name="Schmutz J."/>
            <person name="Juenger T."/>
        </authorList>
    </citation>
    <scope>NUCLEOTIDE SEQUENCE [LARGE SCALE GENOMIC DNA]</scope>
    <source>
        <strain evidence="3">cv. HAL2</strain>
    </source>
</reference>
<evidence type="ECO:0000313" key="3">
    <source>
        <dbReference type="Proteomes" id="UP000244336"/>
    </source>
</evidence>
<feature type="region of interest" description="Disordered" evidence="1">
    <location>
        <begin position="1"/>
        <end position="54"/>
    </location>
</feature>
<dbReference type="AlphaFoldDB" id="A0A2T7DDG7"/>
<dbReference type="EMBL" id="CM009753">
    <property type="protein sequence ID" value="PUZ53641.1"/>
    <property type="molecule type" value="Genomic_DNA"/>
</dbReference>
<feature type="compositionally biased region" description="Basic and acidic residues" evidence="1">
    <location>
        <begin position="41"/>
        <end position="52"/>
    </location>
</feature>
<protein>
    <submittedName>
        <fullName evidence="2">Uncharacterized protein</fullName>
    </submittedName>
</protein>
<keyword evidence="3" id="KW-1185">Reference proteome</keyword>
<evidence type="ECO:0000256" key="1">
    <source>
        <dbReference type="SAM" id="MobiDB-lite"/>
    </source>
</evidence>
<evidence type="ECO:0000313" key="2">
    <source>
        <dbReference type="EMBL" id="PUZ53641.1"/>
    </source>
</evidence>
<accession>A0A2T7DDG7</accession>
<gene>
    <name evidence="2" type="ORF">GQ55_5G067500</name>
</gene>
<sequence>MDDGSASARGAMDSAGWNRGASAGWRGEGDPRGGRVQAFRGRREGSRGEGGRVQRSFACGAAGFRIRRQRCTAAGAAPALLRCGRRGAMLAPGNLEGAAGRQSHGTGGDPIDGMFPKRGGGRDR</sequence>
<dbReference type="Gramene" id="PUZ53641">
    <property type="protein sequence ID" value="PUZ53641"/>
    <property type="gene ID" value="GQ55_5G067500"/>
</dbReference>
<dbReference type="Proteomes" id="UP000244336">
    <property type="component" value="Chromosome 5"/>
</dbReference>
<proteinExistence type="predicted"/>
<feature type="region of interest" description="Disordered" evidence="1">
    <location>
        <begin position="94"/>
        <end position="124"/>
    </location>
</feature>
<organism evidence="2 3">
    <name type="scientific">Panicum hallii var. hallii</name>
    <dbReference type="NCBI Taxonomy" id="1504633"/>
    <lineage>
        <taxon>Eukaryota</taxon>
        <taxon>Viridiplantae</taxon>
        <taxon>Streptophyta</taxon>
        <taxon>Embryophyta</taxon>
        <taxon>Tracheophyta</taxon>
        <taxon>Spermatophyta</taxon>
        <taxon>Magnoliopsida</taxon>
        <taxon>Liliopsida</taxon>
        <taxon>Poales</taxon>
        <taxon>Poaceae</taxon>
        <taxon>PACMAD clade</taxon>
        <taxon>Panicoideae</taxon>
        <taxon>Panicodae</taxon>
        <taxon>Paniceae</taxon>
        <taxon>Panicinae</taxon>
        <taxon>Panicum</taxon>
        <taxon>Panicum sect. Panicum</taxon>
    </lineage>
</organism>